<sequence length="286" mass="33989">MDEYKNRSQTPYSCRDSASLNRNKSQTPYSRQDDIDASLRRERSRTPYSSIDRRTPYSRQDYALLSRDRSRTPHSGRDDISLRRERSRTPYSSIDRRTSYSRQDYALLSRDGNRTPHSGRDDISLRRERSRTPYSHQGDALLNVRKNKRKESNNGEENHRRNESRERNQKEIAELRLIVSDLTRDIKELRHERETSRQIGSQENRTRIQHSLSPSPSSTRLSKVRKTFEPMNHDYKKAFRNEVIQILKGLDDSLLIDHKERWIDIQRNVFQNTMPVIKKALGNQFQ</sequence>
<feature type="compositionally biased region" description="Low complexity" evidence="1">
    <location>
        <begin position="211"/>
        <end position="221"/>
    </location>
</feature>
<feature type="compositionally biased region" description="Polar residues" evidence="1">
    <location>
        <begin position="7"/>
        <end position="30"/>
    </location>
</feature>
<accession>A0A2I1HLB7</accession>
<name>A0A2I1HLB7_9GLOM</name>
<feature type="compositionally biased region" description="Basic and acidic residues" evidence="1">
    <location>
        <begin position="31"/>
        <end position="55"/>
    </location>
</feature>
<proteinExistence type="predicted"/>
<dbReference type="VEuPathDB" id="FungiDB:RhiirFUN_000644"/>
<gene>
    <name evidence="2" type="ORF">RhiirA4_516054</name>
</gene>
<comment type="caution">
    <text evidence="2">The sequence shown here is derived from an EMBL/GenBank/DDBJ whole genome shotgun (WGS) entry which is preliminary data.</text>
</comment>
<feature type="compositionally biased region" description="Basic and acidic residues" evidence="1">
    <location>
        <begin position="66"/>
        <end position="98"/>
    </location>
</feature>
<feature type="region of interest" description="Disordered" evidence="1">
    <location>
        <begin position="191"/>
        <end position="221"/>
    </location>
</feature>
<dbReference type="VEuPathDB" id="FungiDB:RhiirA1_542265"/>
<feature type="compositionally biased region" description="Basic and acidic residues" evidence="1">
    <location>
        <begin position="111"/>
        <end position="131"/>
    </location>
</feature>
<keyword evidence="3" id="KW-1185">Reference proteome</keyword>
<organism evidence="2 3">
    <name type="scientific">Rhizophagus irregularis</name>
    <dbReference type="NCBI Taxonomy" id="588596"/>
    <lineage>
        <taxon>Eukaryota</taxon>
        <taxon>Fungi</taxon>
        <taxon>Fungi incertae sedis</taxon>
        <taxon>Mucoromycota</taxon>
        <taxon>Glomeromycotina</taxon>
        <taxon>Glomeromycetes</taxon>
        <taxon>Glomerales</taxon>
        <taxon>Glomeraceae</taxon>
        <taxon>Rhizophagus</taxon>
    </lineage>
</organism>
<evidence type="ECO:0000256" key="1">
    <source>
        <dbReference type="SAM" id="MobiDB-lite"/>
    </source>
</evidence>
<dbReference type="EMBL" id="LLXI01003695">
    <property type="protein sequence ID" value="PKY59667.1"/>
    <property type="molecule type" value="Genomic_DNA"/>
</dbReference>
<feature type="compositionally biased region" description="Basic and acidic residues" evidence="1">
    <location>
        <begin position="150"/>
        <end position="168"/>
    </location>
</feature>
<evidence type="ECO:0000313" key="3">
    <source>
        <dbReference type="Proteomes" id="UP000234323"/>
    </source>
</evidence>
<protein>
    <submittedName>
        <fullName evidence="2">Uncharacterized protein</fullName>
    </submittedName>
</protein>
<feature type="non-terminal residue" evidence="2">
    <location>
        <position position="286"/>
    </location>
</feature>
<evidence type="ECO:0000313" key="2">
    <source>
        <dbReference type="EMBL" id="PKY59667.1"/>
    </source>
</evidence>
<dbReference type="AlphaFoldDB" id="A0A2I1HLB7"/>
<dbReference type="Proteomes" id="UP000234323">
    <property type="component" value="Unassembled WGS sequence"/>
</dbReference>
<feature type="region of interest" description="Disordered" evidence="1">
    <location>
        <begin position="1"/>
        <end position="168"/>
    </location>
</feature>
<reference evidence="2 3" key="1">
    <citation type="submission" date="2015-10" db="EMBL/GenBank/DDBJ databases">
        <title>Genome analyses suggest a sexual origin of heterokaryosis in a supposedly ancient asexual fungus.</title>
        <authorList>
            <person name="Ropars J."/>
            <person name="Sedzielewska K."/>
            <person name="Noel J."/>
            <person name="Charron P."/>
            <person name="Farinelli L."/>
            <person name="Marton T."/>
            <person name="Kruger M."/>
            <person name="Pelin A."/>
            <person name="Brachmann A."/>
            <person name="Corradi N."/>
        </authorList>
    </citation>
    <scope>NUCLEOTIDE SEQUENCE [LARGE SCALE GENOMIC DNA]</scope>
    <source>
        <strain evidence="2 3">A4</strain>
    </source>
</reference>